<proteinExistence type="predicted"/>
<organism evidence="1 2">
    <name type="scientific">Pseudomonas amygdali pv. mori</name>
    <dbReference type="NCBI Taxonomy" id="34065"/>
    <lineage>
        <taxon>Bacteria</taxon>
        <taxon>Pseudomonadati</taxon>
        <taxon>Pseudomonadota</taxon>
        <taxon>Gammaproteobacteria</taxon>
        <taxon>Pseudomonadales</taxon>
        <taxon>Pseudomonadaceae</taxon>
        <taxon>Pseudomonas</taxon>
        <taxon>Pseudomonas amygdali</taxon>
    </lineage>
</organism>
<evidence type="ECO:0000313" key="1">
    <source>
        <dbReference type="EMBL" id="KPX94227.1"/>
    </source>
</evidence>
<name>A0A0P9XFE3_PSEA0</name>
<dbReference type="EMBL" id="LJQU01000279">
    <property type="protein sequence ID" value="KPX94227.1"/>
    <property type="molecule type" value="Genomic_DNA"/>
</dbReference>
<evidence type="ECO:0000313" key="2">
    <source>
        <dbReference type="Proteomes" id="UP000050420"/>
    </source>
</evidence>
<accession>A0A0P9XFE3</accession>
<dbReference type="PATRIC" id="fig|34065.5.peg.2729"/>
<dbReference type="AlphaFoldDB" id="A0A0P9XFE3"/>
<comment type="caution">
    <text evidence="1">The sequence shown here is derived from an EMBL/GenBank/DDBJ whole genome shotgun (WGS) entry which is preliminary data.</text>
</comment>
<protein>
    <submittedName>
        <fullName evidence="1">Uncharacterized protein</fullName>
    </submittedName>
</protein>
<dbReference type="Proteomes" id="UP000050420">
    <property type="component" value="Unassembled WGS sequence"/>
</dbReference>
<reference evidence="1 2" key="1">
    <citation type="submission" date="2015-09" db="EMBL/GenBank/DDBJ databases">
        <title>Genome announcement of multiple Pseudomonas syringae strains.</title>
        <authorList>
            <person name="Thakur S."/>
            <person name="Wang P.W."/>
            <person name="Gong Y."/>
            <person name="Weir B.S."/>
            <person name="Guttman D.S."/>
        </authorList>
    </citation>
    <scope>NUCLEOTIDE SEQUENCE [LARGE SCALE GENOMIC DNA]</scope>
    <source>
        <strain evidence="1 2">ICMP4331</strain>
    </source>
</reference>
<gene>
    <name evidence="1" type="ORF">ALO63_01919</name>
</gene>
<sequence length="158" mass="18576">MQHVANAQVRDRHLMNQIEAELQKHQWYERIDRDTVGHAYRPLPQAGQHRQTYNRTWSAKEQANIEQVIELMRDWDTDRCEMTVTLYAAWNDFIIEGRPVTDEAIVDEVMHRWNEAKLRFSKSEWLAVLTEMKKHGLLTPTGFGKRTRGGTLSLPGFE</sequence>